<dbReference type="InterPro" id="IPR001296">
    <property type="entry name" value="Glyco_trans_1"/>
</dbReference>
<sequence>MKIVFFATRMPDLCGAFLHDIDLGIELQSRGHSVVWMTLDKPPQGVQGGTYRGFRFMHFTAGFNYLNESQVWICPHAPALPGVRRVNSRGFDRPIIATCHFDGRYQAITTNMSTGWKEMLLFINKTMEASYRKNIVPFPPQIVRTDVIRPILHESKIKMDQLPDGDCITLVNANNNKGVVQFYEMARKMPTRKFLAVIPYYGELRPPPSPPNIEWIGFQDDVRVLLKRTRILVMPSYYESFGRIAVEAMYNGIPVLYSKPVVNPNAGGSTEGMEEWITPAGIPCEREAIDEWVDAIASLDDPEAYQTRRDQSIQHIRNLDLFTEASKIAQKVEQFVMENPVAVQPQMVVQKEQARMDATAAPSLRPPQPTGRVGLVGGRLKLR</sequence>
<dbReference type="SUPFAM" id="SSF53756">
    <property type="entry name" value="UDP-Glycosyltransferase/glycogen phosphorylase"/>
    <property type="match status" value="1"/>
</dbReference>
<reference evidence="2" key="1">
    <citation type="journal article" date="2020" name="Nature">
        <title>Giant virus diversity and host interactions through global metagenomics.</title>
        <authorList>
            <person name="Schulz F."/>
            <person name="Roux S."/>
            <person name="Paez-Espino D."/>
            <person name="Jungbluth S."/>
            <person name="Walsh D.A."/>
            <person name="Denef V.J."/>
            <person name="McMahon K.D."/>
            <person name="Konstantinidis K.T."/>
            <person name="Eloe-Fadrosh E.A."/>
            <person name="Kyrpides N.C."/>
            <person name="Woyke T."/>
        </authorList>
    </citation>
    <scope>NUCLEOTIDE SEQUENCE</scope>
    <source>
        <strain evidence="2">GVMAG-S-1035231-58</strain>
    </source>
</reference>
<name>A0A6C0M0C9_9ZZZZ</name>
<accession>A0A6C0M0C9</accession>
<protein>
    <recommendedName>
        <fullName evidence="1">Glycosyl transferase family 1 domain-containing protein</fullName>
    </recommendedName>
</protein>
<dbReference type="Pfam" id="PF00534">
    <property type="entry name" value="Glycos_transf_1"/>
    <property type="match status" value="1"/>
</dbReference>
<dbReference type="Gene3D" id="3.40.50.2000">
    <property type="entry name" value="Glycogen Phosphorylase B"/>
    <property type="match status" value="1"/>
</dbReference>
<organism evidence="2">
    <name type="scientific">viral metagenome</name>
    <dbReference type="NCBI Taxonomy" id="1070528"/>
    <lineage>
        <taxon>unclassified sequences</taxon>
        <taxon>metagenomes</taxon>
        <taxon>organismal metagenomes</taxon>
    </lineage>
</organism>
<dbReference type="EMBL" id="MN740639">
    <property type="protein sequence ID" value="QHU36489.1"/>
    <property type="molecule type" value="Genomic_DNA"/>
</dbReference>
<feature type="domain" description="Glycosyl transferase family 1" evidence="1">
    <location>
        <begin position="212"/>
        <end position="299"/>
    </location>
</feature>
<dbReference type="GO" id="GO:0016757">
    <property type="term" value="F:glycosyltransferase activity"/>
    <property type="evidence" value="ECO:0007669"/>
    <property type="project" value="InterPro"/>
</dbReference>
<dbReference type="CDD" id="cd03801">
    <property type="entry name" value="GT4_PimA-like"/>
    <property type="match status" value="1"/>
</dbReference>
<dbReference type="AlphaFoldDB" id="A0A6C0M0C9"/>
<evidence type="ECO:0000313" key="2">
    <source>
        <dbReference type="EMBL" id="QHU36489.1"/>
    </source>
</evidence>
<proteinExistence type="predicted"/>
<evidence type="ECO:0000259" key="1">
    <source>
        <dbReference type="Pfam" id="PF00534"/>
    </source>
</evidence>